<feature type="transmembrane region" description="Helical" evidence="1">
    <location>
        <begin position="15"/>
        <end position="37"/>
    </location>
</feature>
<dbReference type="PANTHER" id="PTHR23534:SF1">
    <property type="entry name" value="MAJOR FACILITATOR SUPERFAMILY PROTEIN"/>
    <property type="match status" value="1"/>
</dbReference>
<dbReference type="InterPro" id="IPR011701">
    <property type="entry name" value="MFS"/>
</dbReference>
<dbReference type="PANTHER" id="PTHR23534">
    <property type="entry name" value="MFS PERMEASE"/>
    <property type="match status" value="1"/>
</dbReference>
<keyword evidence="1" id="KW-0472">Membrane</keyword>
<dbReference type="SUPFAM" id="SSF103473">
    <property type="entry name" value="MFS general substrate transporter"/>
    <property type="match status" value="1"/>
</dbReference>
<protein>
    <submittedName>
        <fullName evidence="3">Unannotated protein</fullName>
    </submittedName>
</protein>
<proteinExistence type="predicted"/>
<evidence type="ECO:0000313" key="3">
    <source>
        <dbReference type="EMBL" id="CAB4899763.1"/>
    </source>
</evidence>
<dbReference type="Pfam" id="PF07690">
    <property type="entry name" value="MFS_1"/>
    <property type="match status" value="1"/>
</dbReference>
<dbReference type="InterPro" id="IPR020846">
    <property type="entry name" value="MFS_dom"/>
</dbReference>
<dbReference type="GO" id="GO:0022857">
    <property type="term" value="F:transmembrane transporter activity"/>
    <property type="evidence" value="ECO:0007669"/>
    <property type="project" value="InterPro"/>
</dbReference>
<feature type="transmembrane region" description="Helical" evidence="1">
    <location>
        <begin position="144"/>
        <end position="163"/>
    </location>
</feature>
<feature type="domain" description="Major facilitator superfamily (MFS) profile" evidence="2">
    <location>
        <begin position="15"/>
        <end position="416"/>
    </location>
</feature>
<evidence type="ECO:0000256" key="1">
    <source>
        <dbReference type="SAM" id="Phobius"/>
    </source>
</evidence>
<feature type="transmembrane region" description="Helical" evidence="1">
    <location>
        <begin position="175"/>
        <end position="197"/>
    </location>
</feature>
<sequence length="419" mass="42597">MANVLVARRPLQRRILTILAIGQVLGALGTGASFSIGSLMAAHISGTPALGGLSATFATLGTAIIAFPLARYANRWGRRLALSTGLAIAAVGSALVVTADIAQSFPLFIVGIALVGAGNATNLQTRFAATDLAEPATRARDLSMVVWATTIGVVIGPNLISVGDAVGVRIGLPTLAGAFVIAATFYALGVVFFAIALRPDPLLEARAQRIRDGVEVVSTNRSMRAAFRILGTTPLAAAAVTALALSHGVMVGIMSMTPVHLSMMNVVLPLIGLTVSLHTAGMYALSPLFGWLADRWGRIAVIVFGHLVLIAALVINALAPGEMTAVVVSMVLLGVGWSASTVAASALLTESVTPEDRATVQGLSDTLMSLTGAAAGAAAGLTLAAIGYGPLNSVTIALTIAAVSTVVVARTRARRAATA</sequence>
<reference evidence="3" key="1">
    <citation type="submission" date="2020-05" db="EMBL/GenBank/DDBJ databases">
        <authorList>
            <person name="Chiriac C."/>
            <person name="Salcher M."/>
            <person name="Ghai R."/>
            <person name="Kavagutti S V."/>
        </authorList>
    </citation>
    <scope>NUCLEOTIDE SEQUENCE</scope>
</reference>
<keyword evidence="1" id="KW-0812">Transmembrane</keyword>
<keyword evidence="1" id="KW-1133">Transmembrane helix</keyword>
<organism evidence="3">
    <name type="scientific">freshwater metagenome</name>
    <dbReference type="NCBI Taxonomy" id="449393"/>
    <lineage>
        <taxon>unclassified sequences</taxon>
        <taxon>metagenomes</taxon>
        <taxon>ecological metagenomes</taxon>
    </lineage>
</organism>
<feature type="transmembrane region" description="Helical" evidence="1">
    <location>
        <begin position="367"/>
        <end position="388"/>
    </location>
</feature>
<feature type="transmembrane region" description="Helical" evidence="1">
    <location>
        <begin position="49"/>
        <end position="68"/>
    </location>
</feature>
<feature type="transmembrane region" description="Helical" evidence="1">
    <location>
        <begin position="229"/>
        <end position="254"/>
    </location>
</feature>
<gene>
    <name evidence="3" type="ORF">UFOPK3516_00875</name>
</gene>
<feature type="transmembrane region" description="Helical" evidence="1">
    <location>
        <begin position="299"/>
        <end position="319"/>
    </location>
</feature>
<name>A0A6J7G6T2_9ZZZZ</name>
<dbReference type="Gene3D" id="1.20.1250.20">
    <property type="entry name" value="MFS general substrate transporter like domains"/>
    <property type="match status" value="1"/>
</dbReference>
<accession>A0A6J7G6T2</accession>
<dbReference type="InterPro" id="IPR036259">
    <property type="entry name" value="MFS_trans_sf"/>
</dbReference>
<dbReference type="AlphaFoldDB" id="A0A6J7G6T2"/>
<dbReference type="PROSITE" id="PS50850">
    <property type="entry name" value="MFS"/>
    <property type="match status" value="1"/>
</dbReference>
<feature type="transmembrane region" description="Helical" evidence="1">
    <location>
        <begin position="105"/>
        <end position="123"/>
    </location>
</feature>
<feature type="transmembrane region" description="Helical" evidence="1">
    <location>
        <begin position="80"/>
        <end position="99"/>
    </location>
</feature>
<evidence type="ECO:0000259" key="2">
    <source>
        <dbReference type="PROSITE" id="PS50850"/>
    </source>
</evidence>
<feature type="transmembrane region" description="Helical" evidence="1">
    <location>
        <begin position="266"/>
        <end position="292"/>
    </location>
</feature>
<feature type="transmembrane region" description="Helical" evidence="1">
    <location>
        <begin position="394"/>
        <end position="413"/>
    </location>
</feature>
<feature type="transmembrane region" description="Helical" evidence="1">
    <location>
        <begin position="325"/>
        <end position="347"/>
    </location>
</feature>
<dbReference type="EMBL" id="CAFBMB010000057">
    <property type="protein sequence ID" value="CAB4899763.1"/>
    <property type="molecule type" value="Genomic_DNA"/>
</dbReference>